<dbReference type="PANTHER" id="PTHR35446">
    <property type="entry name" value="SI:CH211-175M2.5"/>
    <property type="match status" value="1"/>
</dbReference>
<proteinExistence type="predicted"/>
<evidence type="ECO:0000313" key="1">
    <source>
        <dbReference type="EMBL" id="MBI5251146.1"/>
    </source>
</evidence>
<dbReference type="Proteomes" id="UP000807825">
    <property type="component" value="Unassembled WGS sequence"/>
</dbReference>
<gene>
    <name evidence="1" type="ORF">HY912_16785</name>
</gene>
<organism evidence="1 2">
    <name type="scientific">Desulfomonile tiedjei</name>
    <dbReference type="NCBI Taxonomy" id="2358"/>
    <lineage>
        <taxon>Bacteria</taxon>
        <taxon>Pseudomonadati</taxon>
        <taxon>Thermodesulfobacteriota</taxon>
        <taxon>Desulfomonilia</taxon>
        <taxon>Desulfomonilales</taxon>
        <taxon>Desulfomonilaceae</taxon>
        <taxon>Desulfomonile</taxon>
    </lineage>
</organism>
<accession>A0A9D6Z7I5</accession>
<evidence type="ECO:0000313" key="2">
    <source>
        <dbReference type="Proteomes" id="UP000807825"/>
    </source>
</evidence>
<evidence type="ECO:0008006" key="3">
    <source>
        <dbReference type="Google" id="ProtNLM"/>
    </source>
</evidence>
<sequence length="177" mass="19272">MALIPITPPEKAEGKLAELYASAEHFFGTVPNNVQLLGVSPTVLENQLYFAQYFMTHPTLSAPLLSMIRMLVSKACKSQYCDSFNVALLTKFGFSPEQIQGARTDPEKAPLGEKDKAMLLFVLKATDEPHAVASSDVDKLRALGWANADIFDAVAHGARAVGTNIIFDAFKIDQELA</sequence>
<reference evidence="1" key="1">
    <citation type="submission" date="2020-07" db="EMBL/GenBank/DDBJ databases">
        <title>Huge and variable diversity of episymbiotic CPR bacteria and DPANN archaea in groundwater ecosystems.</title>
        <authorList>
            <person name="He C.Y."/>
            <person name="Keren R."/>
            <person name="Whittaker M."/>
            <person name="Farag I.F."/>
            <person name="Doudna J."/>
            <person name="Cate J.H.D."/>
            <person name="Banfield J.F."/>
        </authorList>
    </citation>
    <scope>NUCLEOTIDE SEQUENCE</scope>
    <source>
        <strain evidence="1">NC_groundwater_1664_Pr3_B-0.1um_52_9</strain>
    </source>
</reference>
<comment type="caution">
    <text evidence="1">The sequence shown here is derived from an EMBL/GenBank/DDBJ whole genome shotgun (WGS) entry which is preliminary data.</text>
</comment>
<dbReference type="EMBL" id="JACRDE010000436">
    <property type="protein sequence ID" value="MBI5251146.1"/>
    <property type="molecule type" value="Genomic_DNA"/>
</dbReference>
<dbReference type="InterPro" id="IPR029032">
    <property type="entry name" value="AhpD-like"/>
</dbReference>
<name>A0A9D6Z7I5_9BACT</name>
<dbReference type="Gene3D" id="1.20.1290.10">
    <property type="entry name" value="AhpD-like"/>
    <property type="match status" value="1"/>
</dbReference>
<dbReference type="PANTHER" id="PTHR35446:SF2">
    <property type="entry name" value="CARBOXYMUCONOLACTONE DECARBOXYLASE-LIKE DOMAIN-CONTAINING PROTEIN"/>
    <property type="match status" value="1"/>
</dbReference>
<dbReference type="SUPFAM" id="SSF69118">
    <property type="entry name" value="AhpD-like"/>
    <property type="match status" value="1"/>
</dbReference>
<dbReference type="AlphaFoldDB" id="A0A9D6Z7I5"/>
<protein>
    <recommendedName>
        <fullName evidence="3">Peroxidase-related enzyme</fullName>
    </recommendedName>
</protein>